<keyword evidence="6" id="KW-0521">NADP</keyword>
<keyword evidence="6" id="KW-0520">NAD</keyword>
<keyword evidence="6" id="KW-0732">Signal</keyword>
<evidence type="ECO:0000256" key="6">
    <source>
        <dbReference type="RuleBase" id="RU361228"/>
    </source>
</evidence>
<evidence type="ECO:0000256" key="4">
    <source>
        <dbReference type="ARBA" id="ARBA00022695"/>
    </source>
</evidence>
<evidence type="ECO:0000256" key="1">
    <source>
        <dbReference type="ARBA" id="ARBA00009558"/>
    </source>
</evidence>
<keyword evidence="3 6" id="KW-0808">Transferase</keyword>
<dbReference type="Gene3D" id="3.90.176.10">
    <property type="entry name" value="Toxin ADP-ribosyltransferase, Chain A, domain 1"/>
    <property type="match status" value="1"/>
</dbReference>
<dbReference type="GeneID" id="111106000"/>
<evidence type="ECO:0000313" key="8">
    <source>
        <dbReference type="RefSeq" id="XP_022296216.1"/>
    </source>
</evidence>
<dbReference type="InterPro" id="IPR000768">
    <property type="entry name" value="ART"/>
</dbReference>
<dbReference type="Pfam" id="PF01129">
    <property type="entry name" value="ART"/>
    <property type="match status" value="1"/>
</dbReference>
<dbReference type="PROSITE" id="PS51996">
    <property type="entry name" value="TR_MART"/>
    <property type="match status" value="1"/>
</dbReference>
<reference evidence="8" key="1">
    <citation type="submission" date="2025-08" db="UniProtKB">
        <authorList>
            <consortium name="RefSeq"/>
        </authorList>
    </citation>
    <scope>IDENTIFICATION</scope>
    <source>
        <tissue evidence="8">Whole sample</tissue>
    </source>
</reference>
<dbReference type="AlphaFoldDB" id="A0A8B8AYJ2"/>
<feature type="chain" id="PRO_5034921247" description="NAD(P)(+)--arginine ADP-ribosyltransferase" evidence="6">
    <location>
        <begin position="22"/>
        <end position="354"/>
    </location>
</feature>
<keyword evidence="2 6" id="KW-0328">Glycosyltransferase</keyword>
<dbReference type="Proteomes" id="UP000694844">
    <property type="component" value="Chromosome 8"/>
</dbReference>
<accession>A0A8B8AYJ2</accession>
<comment type="similarity">
    <text evidence="1 6">Belongs to the Arg-specific ADP-ribosyltransferase family.</text>
</comment>
<dbReference type="RefSeq" id="XP_022296216.1">
    <property type="nucleotide sequence ID" value="XM_022440508.1"/>
</dbReference>
<comment type="catalytic activity">
    <reaction evidence="5 6">
        <text>L-arginyl-[protein] + NAD(+) = N(omega)-(ADP-D-ribosyl)-L-arginyl-[protein] + nicotinamide + H(+)</text>
        <dbReference type="Rhea" id="RHEA:19149"/>
        <dbReference type="Rhea" id="RHEA-COMP:10532"/>
        <dbReference type="Rhea" id="RHEA-COMP:15087"/>
        <dbReference type="ChEBI" id="CHEBI:15378"/>
        <dbReference type="ChEBI" id="CHEBI:17154"/>
        <dbReference type="ChEBI" id="CHEBI:29965"/>
        <dbReference type="ChEBI" id="CHEBI:57540"/>
        <dbReference type="ChEBI" id="CHEBI:142554"/>
        <dbReference type="EC" id="2.4.2.31"/>
    </reaction>
</comment>
<feature type="signal peptide" evidence="6">
    <location>
        <begin position="1"/>
        <end position="21"/>
    </location>
</feature>
<sequence length="354" mass="39733">MDFRLHCIYLFTLLLVAIVIGHPVNFSSNRSFHERHKRDAVETSSCKHKIEKNGMSLFNYGIDKLTMGTVNPKGDFFGSLKSVYDFIQANRKAAKMRIGNGLQRSFKNSYYSLLKKATNINKLESALVFMYTENNIYGDLNTALRQHNCTHKALTQKDKDKAAYATALLTTLLYWKSLPEYNKTTYRVFGGVTNITEALKKYELGSSIVFPAFSSSSDSPLLQFANSYGNILLKIDNSEPSFWTPNDIAKHSAYPGENELLYPSLAEFRVMSKPMRETIGGTVYYEIHLQLQGRKLNASEITNDNATTKITKDAAASELTKGDAASEITKDDASPVQLIGRLQLILILIALVYL</sequence>
<protein>
    <recommendedName>
        <fullName evidence="6">NAD(P)(+)--arginine ADP-ribosyltransferase</fullName>
        <ecNumber evidence="6">2.4.2.31</ecNumber>
    </recommendedName>
    <alternativeName>
        <fullName evidence="6">Mono(ADP-ribosyl)transferase</fullName>
    </alternativeName>
</protein>
<name>A0A8B8AYJ2_CRAVI</name>
<dbReference type="GO" id="GO:0106274">
    <property type="term" value="F:NAD+-protein-arginine ADP-ribosyltransferase activity"/>
    <property type="evidence" value="ECO:0007669"/>
    <property type="project" value="UniProtKB-EC"/>
</dbReference>
<gene>
    <name evidence="8" type="primary">LOC111106000</name>
</gene>
<dbReference type="EC" id="2.4.2.31" evidence="6"/>
<keyword evidence="7" id="KW-1185">Reference proteome</keyword>
<evidence type="ECO:0000313" key="7">
    <source>
        <dbReference type="Proteomes" id="UP000694844"/>
    </source>
</evidence>
<evidence type="ECO:0000256" key="5">
    <source>
        <dbReference type="ARBA" id="ARBA00047597"/>
    </source>
</evidence>
<dbReference type="KEGG" id="cvn:111106000"/>
<organism evidence="7 8">
    <name type="scientific">Crassostrea virginica</name>
    <name type="common">Eastern oyster</name>
    <dbReference type="NCBI Taxonomy" id="6565"/>
    <lineage>
        <taxon>Eukaryota</taxon>
        <taxon>Metazoa</taxon>
        <taxon>Spiralia</taxon>
        <taxon>Lophotrochozoa</taxon>
        <taxon>Mollusca</taxon>
        <taxon>Bivalvia</taxon>
        <taxon>Autobranchia</taxon>
        <taxon>Pteriomorphia</taxon>
        <taxon>Ostreida</taxon>
        <taxon>Ostreoidea</taxon>
        <taxon>Ostreidae</taxon>
        <taxon>Crassostrea</taxon>
    </lineage>
</organism>
<dbReference type="OrthoDB" id="6152863at2759"/>
<dbReference type="GO" id="GO:0016779">
    <property type="term" value="F:nucleotidyltransferase activity"/>
    <property type="evidence" value="ECO:0007669"/>
    <property type="project" value="UniProtKB-KW"/>
</dbReference>
<evidence type="ECO:0000256" key="2">
    <source>
        <dbReference type="ARBA" id="ARBA00022676"/>
    </source>
</evidence>
<keyword evidence="4" id="KW-0548">Nucleotidyltransferase</keyword>
<proteinExistence type="inferred from homology"/>
<dbReference type="SUPFAM" id="SSF56399">
    <property type="entry name" value="ADP-ribosylation"/>
    <property type="match status" value="1"/>
</dbReference>
<evidence type="ECO:0000256" key="3">
    <source>
        <dbReference type="ARBA" id="ARBA00022679"/>
    </source>
</evidence>